<dbReference type="PROSITE" id="PS50887">
    <property type="entry name" value="GGDEF"/>
    <property type="match status" value="1"/>
</dbReference>
<evidence type="ECO:0000313" key="6">
    <source>
        <dbReference type="Proteomes" id="UP000298225"/>
    </source>
</evidence>
<proteinExistence type="predicted"/>
<dbReference type="SUPFAM" id="SSF55785">
    <property type="entry name" value="PYP-like sensor domain (PAS domain)"/>
    <property type="match status" value="3"/>
</dbReference>
<keyword evidence="1" id="KW-0472">Membrane</keyword>
<dbReference type="SMART" id="SM00267">
    <property type="entry name" value="GGDEF"/>
    <property type="match status" value="1"/>
</dbReference>
<organism evidence="5 6">
    <name type="scientific">Bradyrhizobium frederickii</name>
    <dbReference type="NCBI Taxonomy" id="2560054"/>
    <lineage>
        <taxon>Bacteria</taxon>
        <taxon>Pseudomonadati</taxon>
        <taxon>Pseudomonadota</taxon>
        <taxon>Alphaproteobacteria</taxon>
        <taxon>Hyphomicrobiales</taxon>
        <taxon>Nitrobacteraceae</taxon>
        <taxon>Bradyrhizobium</taxon>
    </lineage>
</organism>
<protein>
    <submittedName>
        <fullName evidence="5">EAL domain-containing protein</fullName>
    </submittedName>
</protein>
<dbReference type="InterPro" id="IPR029787">
    <property type="entry name" value="Nucleotide_cyclase"/>
</dbReference>
<dbReference type="PANTHER" id="PTHR44757">
    <property type="entry name" value="DIGUANYLATE CYCLASE DGCP"/>
    <property type="match status" value="1"/>
</dbReference>
<dbReference type="InterPro" id="IPR035919">
    <property type="entry name" value="EAL_sf"/>
</dbReference>
<feature type="domain" description="EAL" evidence="3">
    <location>
        <begin position="774"/>
        <end position="1023"/>
    </location>
</feature>
<feature type="transmembrane region" description="Helical" evidence="1">
    <location>
        <begin position="38"/>
        <end position="58"/>
    </location>
</feature>
<feature type="transmembrane region" description="Helical" evidence="1">
    <location>
        <begin position="64"/>
        <end position="82"/>
    </location>
</feature>
<dbReference type="Pfam" id="PF12860">
    <property type="entry name" value="PAS_7"/>
    <property type="match status" value="2"/>
</dbReference>
<name>A0A4Y9L0B2_9BRAD</name>
<dbReference type="Pfam" id="PF00990">
    <property type="entry name" value="GGDEF"/>
    <property type="match status" value="1"/>
</dbReference>
<dbReference type="CDD" id="cd01948">
    <property type="entry name" value="EAL"/>
    <property type="match status" value="1"/>
</dbReference>
<dbReference type="InterPro" id="IPR052155">
    <property type="entry name" value="Biofilm_reg_signaling"/>
</dbReference>
<dbReference type="SUPFAM" id="SSF55073">
    <property type="entry name" value="Nucleotide cyclase"/>
    <property type="match status" value="1"/>
</dbReference>
<dbReference type="InterPro" id="IPR035965">
    <property type="entry name" value="PAS-like_dom_sf"/>
</dbReference>
<reference evidence="5 6" key="1">
    <citation type="submission" date="2019-03" db="EMBL/GenBank/DDBJ databases">
        <title>Bradyrhizobium strains diversity isolated from Chamaecrista fasciculata.</title>
        <authorList>
            <person name="Urquiaga M.C.O."/>
            <person name="Hungria M."/>
            <person name="Delamuta J.R.M."/>
        </authorList>
    </citation>
    <scope>NUCLEOTIDE SEQUENCE [LARGE SCALE GENOMIC DNA]</scope>
    <source>
        <strain evidence="5 6">CNPSo 3424</strain>
    </source>
</reference>
<keyword evidence="1" id="KW-0812">Transmembrane</keyword>
<dbReference type="Gene3D" id="3.20.20.450">
    <property type="entry name" value="EAL domain"/>
    <property type="match status" value="1"/>
</dbReference>
<dbReference type="Proteomes" id="UP000298225">
    <property type="component" value="Unassembled WGS sequence"/>
</dbReference>
<dbReference type="InterPro" id="IPR043128">
    <property type="entry name" value="Rev_trsase/Diguanyl_cyclase"/>
</dbReference>
<feature type="domain" description="PAS" evidence="2">
    <location>
        <begin position="490"/>
        <end position="563"/>
    </location>
</feature>
<evidence type="ECO:0000259" key="3">
    <source>
        <dbReference type="PROSITE" id="PS50883"/>
    </source>
</evidence>
<evidence type="ECO:0000259" key="2">
    <source>
        <dbReference type="PROSITE" id="PS50112"/>
    </source>
</evidence>
<dbReference type="PROSITE" id="PS50883">
    <property type="entry name" value="EAL"/>
    <property type="match status" value="1"/>
</dbReference>
<feature type="transmembrane region" description="Helical" evidence="1">
    <location>
        <begin position="129"/>
        <end position="146"/>
    </location>
</feature>
<dbReference type="Pfam" id="PF13188">
    <property type="entry name" value="PAS_8"/>
    <property type="match status" value="1"/>
</dbReference>
<keyword evidence="1" id="KW-1133">Transmembrane helix</keyword>
<dbReference type="Pfam" id="PF00563">
    <property type="entry name" value="EAL"/>
    <property type="match status" value="1"/>
</dbReference>
<dbReference type="Gene3D" id="3.30.450.20">
    <property type="entry name" value="PAS domain"/>
    <property type="match status" value="3"/>
</dbReference>
<keyword evidence="6" id="KW-1185">Reference proteome</keyword>
<dbReference type="OrthoDB" id="9814202at2"/>
<evidence type="ECO:0000259" key="4">
    <source>
        <dbReference type="PROSITE" id="PS50887"/>
    </source>
</evidence>
<evidence type="ECO:0000256" key="1">
    <source>
        <dbReference type="SAM" id="Phobius"/>
    </source>
</evidence>
<dbReference type="SMART" id="SM00052">
    <property type="entry name" value="EAL"/>
    <property type="match status" value="1"/>
</dbReference>
<dbReference type="Gene3D" id="3.30.70.270">
    <property type="match status" value="1"/>
</dbReference>
<evidence type="ECO:0000313" key="5">
    <source>
        <dbReference type="EMBL" id="TFV36246.1"/>
    </source>
</evidence>
<accession>A0A4Y9L0B2</accession>
<dbReference type="AlphaFoldDB" id="A0A4Y9L0B2"/>
<feature type="transmembrane region" description="Helical" evidence="1">
    <location>
        <begin position="158"/>
        <end position="191"/>
    </location>
</feature>
<dbReference type="EMBL" id="SPQU01000011">
    <property type="protein sequence ID" value="TFV36246.1"/>
    <property type="molecule type" value="Genomic_DNA"/>
</dbReference>
<dbReference type="InterPro" id="IPR000160">
    <property type="entry name" value="GGDEF_dom"/>
</dbReference>
<comment type="caution">
    <text evidence="5">The sequence shown here is derived from an EMBL/GenBank/DDBJ whole genome shotgun (WGS) entry which is preliminary data.</text>
</comment>
<dbReference type="CDD" id="cd00130">
    <property type="entry name" value="PAS"/>
    <property type="match status" value="1"/>
</dbReference>
<dbReference type="PANTHER" id="PTHR44757:SF2">
    <property type="entry name" value="BIOFILM ARCHITECTURE MAINTENANCE PROTEIN MBAA"/>
    <property type="match status" value="1"/>
</dbReference>
<feature type="domain" description="GGDEF" evidence="4">
    <location>
        <begin position="633"/>
        <end position="765"/>
    </location>
</feature>
<dbReference type="NCBIfam" id="TIGR00254">
    <property type="entry name" value="GGDEF"/>
    <property type="match status" value="1"/>
</dbReference>
<gene>
    <name evidence="5" type="ORF">E4K66_23275</name>
</gene>
<dbReference type="NCBIfam" id="TIGR00229">
    <property type="entry name" value="sensory_box"/>
    <property type="match status" value="1"/>
</dbReference>
<sequence>MGFFARLRASFSVGDTTDPLGRSLLVEQFRVLRKQVPVLYAALLVNSISVGLLLPSTVSAWLRFALPAALLAACLFRLAQWLRLKKVDFTAEEAYRELVRVRLATALLSSSFVIWILALFMVVDPGLRVSVSLLLFMGCVGTAYCLGSFPPSSRLTMLIAGAPIATLLLLSGDGMLVSVGINLLALLVLLARMINTNFRSFVKLVETHGRLSEEGDRARAAEQTATAFAERFDRALNNMSQGLCFFDADQRLIVCNRQYLEVYDLDPKLVRPGMKLNEIVDLRYSAGSAPKMSKQDYLAWRNSAPVSAENSDTTVELTNGRIVRIRHRPMGDKGWVATHEDITERHRTERALAEAKSAAEQAEAAARAAHTHLTEALDVVPEGLAVFDKHDHLVLWNRQYAEFYAASRDALAAGTPFETILRTGLAGGQYPDAAGREEEWLTERLAHHALPQHSHEQHLAGDRWVRVEERHTSDGGSIGVRIDITDLKRREASFRLLFEENPLPMWVVDAKTRRLIAVNGAMCRHYGYSRQDLLAMSEHQLAYAEQQAAAECDCELHRTADGEVIEVVIESRPLVYDGRSAHVCVGFDVTERNRAQQRVSYLAGHDALTELPNRAALGQHLSAAIDRAEITGSAFAVLCIDLDHFKAINDRFGHAVGDAVLREAARRLQEVSQGSYVARVGGDEFIGIIDQAPLPATAELLATRMRAQFEQPIEVDGHALKIDLCVGVALYPRDAGDSVALLANADAALYRAKHEGRGAIRLFTSAMDQQLRDRRELEHDLLAAVERGELYLEYQPQQYRDGTVMAYEALVRWRHPVRGIIPPGEFIPIAERSGSIAQIDDWVLKEACREAASWDQPLRVAVNVSAAQFRRENLDRQVRRSLRDSGLPAARLELEITEGVLIEDMPRAKRTMQSLKALGILIALDDFGTGYSSLSYLEAFPLDRIKIDRSFVASLGQSDRSLAIVRAVIGLAHGLGVPVLAEGIETEKQMSLLMQEGCDEMQGYLIGRPRSLVSSRPGKSASRRAAS</sequence>
<dbReference type="InterPro" id="IPR000014">
    <property type="entry name" value="PAS"/>
</dbReference>
<dbReference type="InterPro" id="IPR001633">
    <property type="entry name" value="EAL_dom"/>
</dbReference>
<dbReference type="SUPFAM" id="SSF141868">
    <property type="entry name" value="EAL domain-like"/>
    <property type="match status" value="1"/>
</dbReference>
<dbReference type="SMART" id="SM00091">
    <property type="entry name" value="PAS"/>
    <property type="match status" value="3"/>
</dbReference>
<feature type="transmembrane region" description="Helical" evidence="1">
    <location>
        <begin position="103"/>
        <end position="123"/>
    </location>
</feature>
<dbReference type="PROSITE" id="PS50112">
    <property type="entry name" value="PAS"/>
    <property type="match status" value="1"/>
</dbReference>
<dbReference type="CDD" id="cd01949">
    <property type="entry name" value="GGDEF"/>
    <property type="match status" value="1"/>
</dbReference>